<proteinExistence type="predicted"/>
<sequence>MLELQVQELTSKLEAANDSLDYANKQGCRCVIHTAEIVKLVRQETCTVLNSAKELLGKLEDIVSTPRETPVIQDEKIDQVTIRVRLAWPYTKLLLLSAVLINCQMSTKTANSLQVYFASTPRVDWALVSLLVAADVVSE</sequence>
<name>A0ACB7SFZ2_HYAAI</name>
<evidence type="ECO:0000313" key="1">
    <source>
        <dbReference type="EMBL" id="KAH6932966.1"/>
    </source>
</evidence>
<dbReference type="Proteomes" id="UP000821845">
    <property type="component" value="Chromosome 4"/>
</dbReference>
<comment type="caution">
    <text evidence="1">The sequence shown here is derived from an EMBL/GenBank/DDBJ whole genome shotgun (WGS) entry which is preliminary data.</text>
</comment>
<keyword evidence="2" id="KW-1185">Reference proteome</keyword>
<reference evidence="1" key="1">
    <citation type="submission" date="2020-05" db="EMBL/GenBank/DDBJ databases">
        <title>Large-scale comparative analyses of tick genomes elucidate their genetic diversity and vector capacities.</title>
        <authorList>
            <person name="Jia N."/>
            <person name="Wang J."/>
            <person name="Shi W."/>
            <person name="Du L."/>
            <person name="Sun Y."/>
            <person name="Zhan W."/>
            <person name="Jiang J."/>
            <person name="Wang Q."/>
            <person name="Zhang B."/>
            <person name="Ji P."/>
            <person name="Sakyi L.B."/>
            <person name="Cui X."/>
            <person name="Yuan T."/>
            <person name="Jiang B."/>
            <person name="Yang W."/>
            <person name="Lam T.T.-Y."/>
            <person name="Chang Q."/>
            <person name="Ding S."/>
            <person name="Wang X."/>
            <person name="Zhu J."/>
            <person name="Ruan X."/>
            <person name="Zhao L."/>
            <person name="Wei J."/>
            <person name="Que T."/>
            <person name="Du C."/>
            <person name="Cheng J."/>
            <person name="Dai P."/>
            <person name="Han X."/>
            <person name="Huang E."/>
            <person name="Gao Y."/>
            <person name="Liu J."/>
            <person name="Shao H."/>
            <person name="Ye R."/>
            <person name="Li L."/>
            <person name="Wei W."/>
            <person name="Wang X."/>
            <person name="Wang C."/>
            <person name="Yang T."/>
            <person name="Huo Q."/>
            <person name="Li W."/>
            <person name="Guo W."/>
            <person name="Chen H."/>
            <person name="Zhou L."/>
            <person name="Ni X."/>
            <person name="Tian J."/>
            <person name="Zhou Y."/>
            <person name="Sheng Y."/>
            <person name="Liu T."/>
            <person name="Pan Y."/>
            <person name="Xia L."/>
            <person name="Li J."/>
            <person name="Zhao F."/>
            <person name="Cao W."/>
        </authorList>
    </citation>
    <scope>NUCLEOTIDE SEQUENCE</scope>
    <source>
        <strain evidence="1">Hyas-2018</strain>
    </source>
</reference>
<evidence type="ECO:0000313" key="2">
    <source>
        <dbReference type="Proteomes" id="UP000821845"/>
    </source>
</evidence>
<dbReference type="EMBL" id="CM023484">
    <property type="protein sequence ID" value="KAH6932966.1"/>
    <property type="molecule type" value="Genomic_DNA"/>
</dbReference>
<organism evidence="1 2">
    <name type="scientific">Hyalomma asiaticum</name>
    <name type="common">Tick</name>
    <dbReference type="NCBI Taxonomy" id="266040"/>
    <lineage>
        <taxon>Eukaryota</taxon>
        <taxon>Metazoa</taxon>
        <taxon>Ecdysozoa</taxon>
        <taxon>Arthropoda</taxon>
        <taxon>Chelicerata</taxon>
        <taxon>Arachnida</taxon>
        <taxon>Acari</taxon>
        <taxon>Parasitiformes</taxon>
        <taxon>Ixodida</taxon>
        <taxon>Ixodoidea</taxon>
        <taxon>Ixodidae</taxon>
        <taxon>Hyalomminae</taxon>
        <taxon>Hyalomma</taxon>
    </lineage>
</organism>
<accession>A0ACB7SFZ2</accession>
<protein>
    <submittedName>
        <fullName evidence="1">Uncharacterized protein</fullName>
    </submittedName>
</protein>
<gene>
    <name evidence="1" type="ORF">HPB50_011115</name>
</gene>